<organism evidence="1 2">
    <name type="scientific">Mucilaginibacter ximonensis</name>
    <dbReference type="NCBI Taxonomy" id="538021"/>
    <lineage>
        <taxon>Bacteria</taxon>
        <taxon>Pseudomonadati</taxon>
        <taxon>Bacteroidota</taxon>
        <taxon>Sphingobacteriia</taxon>
        <taxon>Sphingobacteriales</taxon>
        <taxon>Sphingobacteriaceae</taxon>
        <taxon>Mucilaginibacter</taxon>
    </lineage>
</organism>
<name>A0ABW5Y7V8_9SPHI</name>
<gene>
    <name evidence="1" type="ORF">ACFS5N_02435</name>
</gene>
<sequence>MKRLIAITIILLLVTAGVTVVYFKNLNAPGLHAAQTMHNIPDDAALVFEFNNEDSFYDIFHGNKLFSAVIGHEQLGELDTLHQQMFADPTLKRFFNGQNIFISLHPLSKQAIGLLITTAAVKSLNTEDIDQLTVKTHKGLVVTPTAFNGKKGFIIYSSALKKRFYLLNKEDGIYLGSFSKELIDLSAKYIYQKDKKVFMTLPEQQNTSSLANLYINYHNLNPLFGVLFDNRNTDIFKCFKLFPALAALNLNFKSDALLFTGFSNILHDQPSSYLNLFTNQQPIANHLQDIFPSTTAYSTCFAVSDPMKFKSDLSAWYAKAKLQAEKDSLFTKVKSETGVNLITEFNQQLGQEFAVVTTKYMEKYAIVSLKDGSAFRPVINNISTMATGDIGQVNYSKLPFYLLGDAFSAFNRPWFMIVDNYLIMANSQSELNSYHDYYFNQKLQSKSKQYNQFTDLMAEHANVSWYINFKNVQPILKRDLNPNFYDKFENDKTGWKNFYAASYQLIASNKNFYTSFCMNLNQADTTATSLK</sequence>
<dbReference type="EMBL" id="JBHUPD010000001">
    <property type="protein sequence ID" value="MFD2871308.1"/>
    <property type="molecule type" value="Genomic_DNA"/>
</dbReference>
<evidence type="ECO:0008006" key="3">
    <source>
        <dbReference type="Google" id="ProtNLM"/>
    </source>
</evidence>
<dbReference type="RefSeq" id="WP_377181867.1">
    <property type="nucleotide sequence ID" value="NZ_JBHUPD010000001.1"/>
</dbReference>
<keyword evidence="2" id="KW-1185">Reference proteome</keyword>
<proteinExistence type="predicted"/>
<evidence type="ECO:0000313" key="1">
    <source>
        <dbReference type="EMBL" id="MFD2871308.1"/>
    </source>
</evidence>
<dbReference type="Proteomes" id="UP001597557">
    <property type="component" value="Unassembled WGS sequence"/>
</dbReference>
<comment type="caution">
    <text evidence="1">The sequence shown here is derived from an EMBL/GenBank/DDBJ whole genome shotgun (WGS) entry which is preliminary data.</text>
</comment>
<reference evidence="2" key="1">
    <citation type="journal article" date="2019" name="Int. J. Syst. Evol. Microbiol.">
        <title>The Global Catalogue of Microorganisms (GCM) 10K type strain sequencing project: providing services to taxonomists for standard genome sequencing and annotation.</title>
        <authorList>
            <consortium name="The Broad Institute Genomics Platform"/>
            <consortium name="The Broad Institute Genome Sequencing Center for Infectious Disease"/>
            <person name="Wu L."/>
            <person name="Ma J."/>
        </authorList>
    </citation>
    <scope>NUCLEOTIDE SEQUENCE [LARGE SCALE GENOMIC DNA]</scope>
    <source>
        <strain evidence="2">KCTC 22437</strain>
    </source>
</reference>
<accession>A0ABW5Y7V8</accession>
<protein>
    <recommendedName>
        <fullName evidence="3">DUF3352 domain-containing protein</fullName>
    </recommendedName>
</protein>
<evidence type="ECO:0000313" key="2">
    <source>
        <dbReference type="Proteomes" id="UP001597557"/>
    </source>
</evidence>